<proteinExistence type="inferred from homology"/>
<dbReference type="PROSITE" id="PS51257">
    <property type="entry name" value="PROKAR_LIPOPROTEIN"/>
    <property type="match status" value="1"/>
</dbReference>
<protein>
    <recommendedName>
        <fullName evidence="11">Glutathione hydrolase proenzyme</fullName>
        <ecNumber evidence="11">2.3.2.2</ecNumber>
        <ecNumber evidence="11">3.4.19.13</ecNumber>
    </recommendedName>
    <component>
        <recommendedName>
            <fullName evidence="11">Glutathione hydrolase large chain</fullName>
        </recommendedName>
    </component>
    <component>
        <recommendedName>
            <fullName evidence="11">Glutathione hydrolase small chain</fullName>
        </recommendedName>
    </component>
</protein>
<feature type="signal peptide" evidence="12">
    <location>
        <begin position="1"/>
        <end position="26"/>
    </location>
</feature>
<dbReference type="EMBL" id="SWCO01000008">
    <property type="protein sequence ID" value="TKB02177.1"/>
    <property type="molecule type" value="Genomic_DNA"/>
</dbReference>
<keyword evidence="12" id="KW-0732">Signal</keyword>
<feature type="binding site" evidence="10">
    <location>
        <position position="492"/>
    </location>
    <ligand>
        <name>L-glutamate</name>
        <dbReference type="ChEBI" id="CHEBI:29985"/>
    </ligand>
</feature>
<comment type="catalytic activity">
    <reaction evidence="1 11">
        <text>an S-substituted glutathione + H2O = an S-substituted L-cysteinylglycine + L-glutamate</text>
        <dbReference type="Rhea" id="RHEA:59468"/>
        <dbReference type="ChEBI" id="CHEBI:15377"/>
        <dbReference type="ChEBI" id="CHEBI:29985"/>
        <dbReference type="ChEBI" id="CHEBI:90779"/>
        <dbReference type="ChEBI" id="CHEBI:143103"/>
        <dbReference type="EC" id="3.4.19.13"/>
    </reaction>
</comment>
<dbReference type="InterPro" id="IPR051792">
    <property type="entry name" value="GGT_bact"/>
</dbReference>
<dbReference type="EC" id="2.3.2.2" evidence="11"/>
<comment type="PTM">
    <text evidence="11">Cleaved by autocatalysis into a large and a small subunit.</text>
</comment>
<keyword evidence="5 11" id="KW-0378">Hydrolase</keyword>
<dbReference type="InterPro" id="IPR029055">
    <property type="entry name" value="Ntn_hydrolases_N"/>
</dbReference>
<evidence type="ECO:0000256" key="12">
    <source>
        <dbReference type="SAM" id="SignalP"/>
    </source>
</evidence>
<dbReference type="OrthoDB" id="5297205at2"/>
<feature type="active site" description="Nucleophile" evidence="9">
    <location>
        <position position="405"/>
    </location>
</feature>
<dbReference type="GO" id="GO:0036374">
    <property type="term" value="F:glutathione hydrolase activity"/>
    <property type="evidence" value="ECO:0007669"/>
    <property type="project" value="UniProtKB-UniRule"/>
</dbReference>
<evidence type="ECO:0000313" key="14">
    <source>
        <dbReference type="Proteomes" id="UP000305471"/>
    </source>
</evidence>
<keyword evidence="4 11" id="KW-0808">Transferase</keyword>
<dbReference type="InterPro" id="IPR000101">
    <property type="entry name" value="GGT_peptidase"/>
</dbReference>
<dbReference type="Gene3D" id="1.10.246.130">
    <property type="match status" value="1"/>
</dbReference>
<evidence type="ECO:0000256" key="7">
    <source>
        <dbReference type="ARBA" id="ARBA00023315"/>
    </source>
</evidence>
<evidence type="ECO:0000256" key="8">
    <source>
        <dbReference type="ARBA" id="ARBA00047417"/>
    </source>
</evidence>
<gene>
    <name evidence="13" type="primary">ggt</name>
    <name evidence="13" type="ORF">E5672_13785</name>
</gene>
<dbReference type="AlphaFoldDB" id="A0A4U0ZC83"/>
<dbReference type="GO" id="GO:0006750">
    <property type="term" value="P:glutathione biosynthetic process"/>
    <property type="evidence" value="ECO:0007669"/>
    <property type="project" value="UniProtKB-KW"/>
</dbReference>
<dbReference type="PANTHER" id="PTHR43199:SF1">
    <property type="entry name" value="GLUTATHIONE HYDROLASE PROENZYME"/>
    <property type="match status" value="1"/>
</dbReference>
<evidence type="ECO:0000256" key="2">
    <source>
        <dbReference type="ARBA" id="ARBA00001089"/>
    </source>
</evidence>
<comment type="subunit">
    <text evidence="11">This enzyme consists of two polypeptide chains, which are synthesized in precursor form from a single polypeptide.</text>
</comment>
<evidence type="ECO:0000256" key="5">
    <source>
        <dbReference type="ARBA" id="ARBA00022801"/>
    </source>
</evidence>
<evidence type="ECO:0000256" key="3">
    <source>
        <dbReference type="ARBA" id="ARBA00009381"/>
    </source>
</evidence>
<comment type="caution">
    <text evidence="13">The sequence shown here is derived from an EMBL/GenBank/DDBJ whole genome shotgun (WGS) entry which is preliminary data.</text>
</comment>
<accession>A0A4U0ZC83</accession>
<dbReference type="PRINTS" id="PR01210">
    <property type="entry name" value="GGTRANSPTASE"/>
</dbReference>
<feature type="binding site" evidence="10">
    <location>
        <position position="445"/>
    </location>
    <ligand>
        <name>L-glutamate</name>
        <dbReference type="ChEBI" id="CHEBI:29985"/>
    </ligand>
</feature>
<evidence type="ECO:0000256" key="10">
    <source>
        <dbReference type="PIRSR" id="PIRSR600101-2"/>
    </source>
</evidence>
<sequence length="585" mass="63489">MRRSALFRASVVTLALSSCFIFGANAKQAREVGEPEAATGYIEKKAFEAKDYMVVAANPYASWAGKNILEKGGSAIDAAVAVQSMLSLVEPQSSGIGGGAFILYWDNKNKVLHTFDGRETAPKAVNSHWFIEGNKPMRWLDAVVGGKSVGVPGAVKALEMAQGEFGKLPWNTLFDDTIKTAEDGFKVSPRLAKLVALDYHPGLKTFPASSTYFFPAGLPLKEGTVKKNKKLAKTLRGIAEKGSDYLLKGEVAEKIVKAVNSAEINPGQMTLEDLASYEPVKREPVCGLYHEKRICGMAPPSSGGVNVYQILKMLEGFNLSQYAPDSVEFANLYTQASALSYADREKFIADSDFTNLPFAAMINRAYLERRAENIAVDKEWRRKRAGNPYADANVALGTSMELPNTSHVSIVDKEGNAVSMTTSIEFMFGSGIMVEGFLLNNQLTDFSFSPTKNRFPVPNRVEPGKRPRSAMSPTMVFDKEGNLEVVVGSPGGSRIVSYVAQTLIGILDFGLDIQQAINLPKITNRNDYTALEKGTPIAELEEPLKALGHNVKVIDLNSGLHGIQFKSGKLIGGADPRREGIAVGR</sequence>
<evidence type="ECO:0000256" key="1">
    <source>
        <dbReference type="ARBA" id="ARBA00001049"/>
    </source>
</evidence>
<dbReference type="EC" id="3.4.19.13" evidence="11"/>
<dbReference type="InterPro" id="IPR043138">
    <property type="entry name" value="GGT_lsub"/>
</dbReference>
<dbReference type="NCBIfam" id="TIGR00066">
    <property type="entry name" value="g_glut_trans"/>
    <property type="match status" value="1"/>
</dbReference>
<comment type="catalytic activity">
    <reaction evidence="8 11">
        <text>an N-terminal (5-L-glutamyl)-[peptide] + an alpha-amino acid = 5-L-glutamyl amino acid + an N-terminal L-alpha-aminoacyl-[peptide]</text>
        <dbReference type="Rhea" id="RHEA:23904"/>
        <dbReference type="Rhea" id="RHEA-COMP:9780"/>
        <dbReference type="Rhea" id="RHEA-COMP:9795"/>
        <dbReference type="ChEBI" id="CHEBI:77644"/>
        <dbReference type="ChEBI" id="CHEBI:78597"/>
        <dbReference type="ChEBI" id="CHEBI:78599"/>
        <dbReference type="ChEBI" id="CHEBI:78608"/>
        <dbReference type="EC" id="2.3.2.2"/>
    </reaction>
</comment>
<comment type="similarity">
    <text evidence="3 11">Belongs to the gamma-glutamyltransferase family.</text>
</comment>
<dbReference type="GO" id="GO:0103068">
    <property type="term" value="F:leukotriene C4 gamma-glutamyl transferase activity"/>
    <property type="evidence" value="ECO:0007669"/>
    <property type="project" value="UniProtKB-EC"/>
</dbReference>
<dbReference type="InterPro" id="IPR043137">
    <property type="entry name" value="GGT_ssub_C"/>
</dbReference>
<keyword evidence="7 11" id="KW-0012">Acyltransferase</keyword>
<keyword evidence="14" id="KW-1185">Reference proteome</keyword>
<dbReference type="UniPathway" id="UPA00204"/>
<feature type="chain" id="PRO_5020343024" description="Glutathione hydrolase proenzyme" evidence="12">
    <location>
        <begin position="27"/>
        <end position="585"/>
    </location>
</feature>
<dbReference type="RefSeq" id="WP_136782721.1">
    <property type="nucleotide sequence ID" value="NZ_SWCO01000008.1"/>
</dbReference>
<dbReference type="PANTHER" id="PTHR43199">
    <property type="entry name" value="GLUTATHIONE HYDROLASE"/>
    <property type="match status" value="1"/>
</dbReference>
<comment type="pathway">
    <text evidence="11">Sulfur metabolism; glutathione metabolism.</text>
</comment>
<name>A0A4U0ZC83_9ALTE</name>
<keyword evidence="11" id="KW-0317">Glutathione biosynthesis</keyword>
<dbReference type="Pfam" id="PF01019">
    <property type="entry name" value="G_glu_transpept"/>
    <property type="match status" value="1"/>
</dbReference>
<keyword evidence="6 11" id="KW-0865">Zymogen</keyword>
<evidence type="ECO:0000313" key="13">
    <source>
        <dbReference type="EMBL" id="TKB02177.1"/>
    </source>
</evidence>
<evidence type="ECO:0000256" key="4">
    <source>
        <dbReference type="ARBA" id="ARBA00022679"/>
    </source>
</evidence>
<dbReference type="GO" id="GO:0006751">
    <property type="term" value="P:glutathione catabolic process"/>
    <property type="evidence" value="ECO:0007669"/>
    <property type="project" value="UniProtKB-UniRule"/>
</dbReference>
<organism evidence="13 14">
    <name type="scientific">Alteromonas portus</name>
    <dbReference type="NCBI Taxonomy" id="2565549"/>
    <lineage>
        <taxon>Bacteria</taxon>
        <taxon>Pseudomonadati</taxon>
        <taxon>Pseudomonadota</taxon>
        <taxon>Gammaproteobacteria</taxon>
        <taxon>Alteromonadales</taxon>
        <taxon>Alteromonadaceae</taxon>
        <taxon>Alteromonas/Salinimonas group</taxon>
        <taxon>Alteromonas</taxon>
    </lineage>
</organism>
<evidence type="ECO:0000256" key="11">
    <source>
        <dbReference type="RuleBase" id="RU368036"/>
    </source>
</evidence>
<comment type="catalytic activity">
    <reaction evidence="2 11">
        <text>glutathione + H2O = L-cysteinylglycine + L-glutamate</text>
        <dbReference type="Rhea" id="RHEA:28807"/>
        <dbReference type="ChEBI" id="CHEBI:15377"/>
        <dbReference type="ChEBI" id="CHEBI:29985"/>
        <dbReference type="ChEBI" id="CHEBI:57925"/>
        <dbReference type="ChEBI" id="CHEBI:61694"/>
        <dbReference type="EC" id="3.4.19.13"/>
    </reaction>
</comment>
<dbReference type="SUPFAM" id="SSF56235">
    <property type="entry name" value="N-terminal nucleophile aminohydrolases (Ntn hydrolases)"/>
    <property type="match status" value="1"/>
</dbReference>
<feature type="binding site" evidence="10">
    <location>
        <position position="118"/>
    </location>
    <ligand>
        <name>L-glutamate</name>
        <dbReference type="ChEBI" id="CHEBI:29985"/>
    </ligand>
</feature>
<reference evidence="13 14" key="1">
    <citation type="submission" date="2019-04" db="EMBL/GenBank/DDBJ databases">
        <title>Alteromonas portus sp. nov., an alginate lyase-excreting marine bacterium.</title>
        <authorList>
            <person name="Huang H."/>
            <person name="Mo K."/>
            <person name="Bao S."/>
        </authorList>
    </citation>
    <scope>NUCLEOTIDE SEQUENCE [LARGE SCALE GENOMIC DNA]</scope>
    <source>
        <strain evidence="13 14">HB161718</strain>
    </source>
</reference>
<evidence type="ECO:0000256" key="9">
    <source>
        <dbReference type="PIRSR" id="PIRSR600101-1"/>
    </source>
</evidence>
<dbReference type="Proteomes" id="UP000305471">
    <property type="component" value="Unassembled WGS sequence"/>
</dbReference>
<evidence type="ECO:0000256" key="6">
    <source>
        <dbReference type="ARBA" id="ARBA00023145"/>
    </source>
</evidence>
<dbReference type="Gene3D" id="3.60.20.40">
    <property type="match status" value="1"/>
</dbReference>